<dbReference type="SUPFAM" id="SSF53474">
    <property type="entry name" value="alpha/beta-Hydrolases"/>
    <property type="match status" value="1"/>
</dbReference>
<dbReference type="PANTHER" id="PTHR43433">
    <property type="entry name" value="HYDROLASE, ALPHA/BETA FOLD FAMILY PROTEIN"/>
    <property type="match status" value="1"/>
</dbReference>
<protein>
    <submittedName>
        <fullName evidence="2">Alpha/beta hydrolase</fullName>
    </submittedName>
</protein>
<dbReference type="RefSeq" id="WP_329411367.1">
    <property type="nucleotide sequence ID" value="NZ_CP109441.1"/>
</dbReference>
<keyword evidence="2" id="KW-0378">Hydrolase</keyword>
<organism evidence="2 3">
    <name type="scientific">Nocardia vinacea</name>
    <dbReference type="NCBI Taxonomy" id="96468"/>
    <lineage>
        <taxon>Bacteria</taxon>
        <taxon>Bacillati</taxon>
        <taxon>Actinomycetota</taxon>
        <taxon>Actinomycetes</taxon>
        <taxon>Mycobacteriales</taxon>
        <taxon>Nocardiaceae</taxon>
        <taxon>Nocardia</taxon>
    </lineage>
</organism>
<reference evidence="2" key="1">
    <citation type="submission" date="2022-10" db="EMBL/GenBank/DDBJ databases">
        <title>The complete genomes of actinobacterial strains from the NBC collection.</title>
        <authorList>
            <person name="Joergensen T.S."/>
            <person name="Alvarez Arevalo M."/>
            <person name="Sterndorff E.B."/>
            <person name="Faurdal D."/>
            <person name="Vuksanovic O."/>
            <person name="Mourched A.-S."/>
            <person name="Charusanti P."/>
            <person name="Shaw S."/>
            <person name="Blin K."/>
            <person name="Weber T."/>
        </authorList>
    </citation>
    <scope>NUCLEOTIDE SEQUENCE</scope>
    <source>
        <strain evidence="2">NBC_01482</strain>
    </source>
</reference>
<dbReference type="GO" id="GO:0016787">
    <property type="term" value="F:hydrolase activity"/>
    <property type="evidence" value="ECO:0007669"/>
    <property type="project" value="UniProtKB-KW"/>
</dbReference>
<feature type="domain" description="AB hydrolase-1" evidence="1">
    <location>
        <begin position="38"/>
        <end position="280"/>
    </location>
</feature>
<gene>
    <name evidence="2" type="ORF">OG563_03405</name>
</gene>
<dbReference type="InterPro" id="IPR000073">
    <property type="entry name" value="AB_hydrolase_1"/>
</dbReference>
<dbReference type="Gene3D" id="3.40.50.1820">
    <property type="entry name" value="alpha/beta hydrolase"/>
    <property type="match status" value="1"/>
</dbReference>
<evidence type="ECO:0000313" key="2">
    <source>
        <dbReference type="EMBL" id="WUV47305.1"/>
    </source>
</evidence>
<sequence length="290" mass="31512">MTEQALGQEHTFGTSAFATTSDGRRLHYMVRGTVGPTVVFESGMGFSRSIWGLVQPVVAERVRAVVYDRAGSGRSDDDPNPRTLTRMADDLAAVLAELGDGPFILVGHSWGGPIVRVAATADPARIQGIVLVDQSDENCELYFLPSAEKRYAMTRALLPKLARSGLYRLLGSRIGGKQPADIAADHRAEDFTPRAARTMLGEQDQFSAGLRNLRDQPHELGMVHVSVITGTKLPRLDKTTRTALTAAHRRTAAAFPNGRLVEAERSGHLIMFTEPDLIVDEILRIADNAG</sequence>
<keyword evidence="3" id="KW-1185">Reference proteome</keyword>
<accession>A0ABZ1YYJ1</accession>
<evidence type="ECO:0000259" key="1">
    <source>
        <dbReference type="Pfam" id="PF12697"/>
    </source>
</evidence>
<dbReference type="InterPro" id="IPR050471">
    <property type="entry name" value="AB_hydrolase"/>
</dbReference>
<dbReference type="Proteomes" id="UP001432062">
    <property type="component" value="Chromosome"/>
</dbReference>
<name>A0ABZ1YYJ1_9NOCA</name>
<dbReference type="Pfam" id="PF12697">
    <property type="entry name" value="Abhydrolase_6"/>
    <property type="match status" value="1"/>
</dbReference>
<dbReference type="PANTHER" id="PTHR43433:SF5">
    <property type="entry name" value="AB HYDROLASE-1 DOMAIN-CONTAINING PROTEIN"/>
    <property type="match status" value="1"/>
</dbReference>
<dbReference type="EMBL" id="CP109441">
    <property type="protein sequence ID" value="WUV47305.1"/>
    <property type="molecule type" value="Genomic_DNA"/>
</dbReference>
<dbReference type="InterPro" id="IPR029058">
    <property type="entry name" value="AB_hydrolase_fold"/>
</dbReference>
<evidence type="ECO:0000313" key="3">
    <source>
        <dbReference type="Proteomes" id="UP001432062"/>
    </source>
</evidence>
<proteinExistence type="predicted"/>